<dbReference type="InterPro" id="IPR011032">
    <property type="entry name" value="GroES-like_sf"/>
</dbReference>
<protein>
    <submittedName>
        <fullName evidence="4">Putative zinc-type alcohol dehydrogenase-like protein YjmD</fullName>
        <ecNumber evidence="4">1.-.-.-</ecNumber>
    </submittedName>
</protein>
<dbReference type="PANTHER" id="PTHR43401:SF2">
    <property type="entry name" value="L-THREONINE 3-DEHYDROGENASE"/>
    <property type="match status" value="1"/>
</dbReference>
<feature type="domain" description="Alcohol dehydrogenase-like C-terminal" evidence="2">
    <location>
        <begin position="171"/>
        <end position="297"/>
    </location>
</feature>
<evidence type="ECO:0000313" key="5">
    <source>
        <dbReference type="Proteomes" id="UP000289794"/>
    </source>
</evidence>
<dbReference type="EMBL" id="CP035945">
    <property type="protein sequence ID" value="QBE95820.1"/>
    <property type="molecule type" value="Genomic_DNA"/>
</dbReference>
<dbReference type="InterPro" id="IPR013149">
    <property type="entry name" value="ADH-like_C"/>
</dbReference>
<dbReference type="InterPro" id="IPR036291">
    <property type="entry name" value="NAD(P)-bd_dom_sf"/>
</dbReference>
<evidence type="ECO:0000313" key="4">
    <source>
        <dbReference type="EMBL" id="QBE95820.1"/>
    </source>
</evidence>
<dbReference type="GO" id="GO:0016491">
    <property type="term" value="F:oxidoreductase activity"/>
    <property type="evidence" value="ECO:0007669"/>
    <property type="project" value="UniProtKB-KW"/>
</dbReference>
<feature type="domain" description="Alcohol dehydrogenase-like N-terminal" evidence="3">
    <location>
        <begin position="24"/>
        <end position="132"/>
    </location>
</feature>
<dbReference type="KEGG" id="bpro:PMF13cell1_01344"/>
<dbReference type="Proteomes" id="UP000289794">
    <property type="component" value="Chromosome"/>
</dbReference>
<dbReference type="SUPFAM" id="SSF50129">
    <property type="entry name" value="GroES-like"/>
    <property type="match status" value="1"/>
</dbReference>
<accession>A0A4P6LX94</accession>
<name>A0A4P6LX94_9FIRM</name>
<sequence>MRKIVFEGPKRAVIQEAERPVCGTGQVLLKMKRVGVCGTDIQVFAGKNRYMEFPVVPFHEGIAVVEETGEGVNDIAPGCLVTIRPILSCNTCYSCRKGRKNACMNFNSLGVQSDGLGADYFAVSREYVYPLEQDADPDKVIFIEPFAVGVHAAYQGGVKGKTVLVVGGGTIGNFTAQACRLAGAEKTAVCDISQDKIRMAEKSGIDFAVNTSELTLVQAAQKCFGGFPDVIIDCAAVPAVFSQILEMAGKTTDIVIVGNYSVLVETDIAKIQRNELTVKGCITYREEDFIRAKELIEEGSVYLEGFISKRYYFSQVQEMMEQALENKGINMKTIMDFEEE</sequence>
<organism evidence="4 5">
    <name type="scientific">Blautia producta</name>
    <dbReference type="NCBI Taxonomy" id="33035"/>
    <lineage>
        <taxon>Bacteria</taxon>
        <taxon>Bacillati</taxon>
        <taxon>Bacillota</taxon>
        <taxon>Clostridia</taxon>
        <taxon>Lachnospirales</taxon>
        <taxon>Lachnospiraceae</taxon>
        <taxon>Blautia</taxon>
    </lineage>
</organism>
<dbReference type="InterPro" id="IPR050129">
    <property type="entry name" value="Zn_alcohol_dh"/>
</dbReference>
<proteinExistence type="predicted"/>
<reference evidence="4 5" key="1">
    <citation type="submission" date="2019-01" db="EMBL/GenBank/DDBJ databases">
        <title>PMF-metabolizing Aryl O-demethylase.</title>
        <authorList>
            <person name="Kim M."/>
        </authorList>
    </citation>
    <scope>NUCLEOTIDE SEQUENCE [LARGE SCALE GENOMIC DNA]</scope>
    <source>
        <strain evidence="4 5">PMF1</strain>
    </source>
</reference>
<dbReference type="Gene3D" id="3.90.180.10">
    <property type="entry name" value="Medium-chain alcohol dehydrogenases, catalytic domain"/>
    <property type="match status" value="1"/>
</dbReference>
<keyword evidence="1 4" id="KW-0560">Oxidoreductase</keyword>
<dbReference type="RefSeq" id="WP_130180240.1">
    <property type="nucleotide sequence ID" value="NZ_CP035945.1"/>
</dbReference>
<gene>
    <name evidence="4" type="primary">yjmD_1</name>
    <name evidence="4" type="ORF">PMF13cell1_01344</name>
</gene>
<dbReference type="Pfam" id="PF08240">
    <property type="entry name" value="ADH_N"/>
    <property type="match status" value="1"/>
</dbReference>
<dbReference type="Pfam" id="PF00107">
    <property type="entry name" value="ADH_zinc_N"/>
    <property type="match status" value="1"/>
</dbReference>
<dbReference type="InterPro" id="IPR013154">
    <property type="entry name" value="ADH-like_N"/>
</dbReference>
<evidence type="ECO:0000256" key="1">
    <source>
        <dbReference type="ARBA" id="ARBA00023002"/>
    </source>
</evidence>
<dbReference type="AlphaFoldDB" id="A0A4P6LX94"/>
<evidence type="ECO:0000259" key="3">
    <source>
        <dbReference type="Pfam" id="PF08240"/>
    </source>
</evidence>
<evidence type="ECO:0000259" key="2">
    <source>
        <dbReference type="Pfam" id="PF00107"/>
    </source>
</evidence>
<dbReference type="EC" id="1.-.-.-" evidence="4"/>
<dbReference type="Gene3D" id="3.40.50.720">
    <property type="entry name" value="NAD(P)-binding Rossmann-like Domain"/>
    <property type="match status" value="1"/>
</dbReference>
<dbReference type="SUPFAM" id="SSF51735">
    <property type="entry name" value="NAD(P)-binding Rossmann-fold domains"/>
    <property type="match status" value="1"/>
</dbReference>
<dbReference type="PANTHER" id="PTHR43401">
    <property type="entry name" value="L-THREONINE 3-DEHYDROGENASE"/>
    <property type="match status" value="1"/>
</dbReference>